<evidence type="ECO:0000313" key="3">
    <source>
        <dbReference type="RefSeq" id="XP_030886273.1"/>
    </source>
</evidence>
<feature type="compositionally biased region" description="Polar residues" evidence="1">
    <location>
        <begin position="300"/>
        <end position="316"/>
    </location>
</feature>
<feature type="region of interest" description="Disordered" evidence="1">
    <location>
        <begin position="347"/>
        <end position="374"/>
    </location>
</feature>
<dbReference type="InterPro" id="IPR031473">
    <property type="entry name" value="DUF4684"/>
</dbReference>
<keyword evidence="2" id="KW-1185">Reference proteome</keyword>
<organism evidence="2 3">
    <name type="scientific">Leptonychotes weddellii</name>
    <name type="common">Weddell seal</name>
    <name type="synonym">Otaria weddellii</name>
    <dbReference type="NCBI Taxonomy" id="9713"/>
    <lineage>
        <taxon>Eukaryota</taxon>
        <taxon>Metazoa</taxon>
        <taxon>Chordata</taxon>
        <taxon>Craniata</taxon>
        <taxon>Vertebrata</taxon>
        <taxon>Euteleostomi</taxon>
        <taxon>Mammalia</taxon>
        <taxon>Eutheria</taxon>
        <taxon>Laurasiatheria</taxon>
        <taxon>Carnivora</taxon>
        <taxon>Caniformia</taxon>
        <taxon>Pinnipedia</taxon>
        <taxon>Phocidae</taxon>
        <taxon>Monachinae</taxon>
        <taxon>Lobodontini</taxon>
        <taxon>Leptonychotes</taxon>
    </lineage>
</organism>
<feature type="region of interest" description="Disordered" evidence="1">
    <location>
        <begin position="1366"/>
        <end position="1426"/>
    </location>
</feature>
<dbReference type="CTD" id="109314266"/>
<evidence type="ECO:0000313" key="2">
    <source>
        <dbReference type="Proteomes" id="UP000245341"/>
    </source>
</evidence>
<dbReference type="Proteomes" id="UP000245341">
    <property type="component" value="Unplaced"/>
</dbReference>
<dbReference type="PANTHER" id="PTHR38493:SF1">
    <property type="entry name" value="SFI1 SPINDLE BODY DOMAIN-CONTAINING PROTEIN"/>
    <property type="match status" value="1"/>
</dbReference>
<feature type="region of interest" description="Disordered" evidence="1">
    <location>
        <begin position="1500"/>
        <end position="1527"/>
    </location>
</feature>
<dbReference type="Pfam" id="PF15736">
    <property type="entry name" value="DUF4684"/>
    <property type="match status" value="1"/>
</dbReference>
<feature type="region of interest" description="Disordered" evidence="1">
    <location>
        <begin position="568"/>
        <end position="627"/>
    </location>
</feature>
<dbReference type="RefSeq" id="XP_030886273.1">
    <property type="nucleotide sequence ID" value="XM_031030413.1"/>
</dbReference>
<feature type="compositionally biased region" description="Basic and acidic residues" evidence="1">
    <location>
        <begin position="1"/>
        <end position="13"/>
    </location>
</feature>
<feature type="region of interest" description="Disordered" evidence="1">
    <location>
        <begin position="297"/>
        <end position="318"/>
    </location>
</feature>
<protein>
    <submittedName>
        <fullName evidence="3">LOW QUALITY PROTEIN: uncharacterized protein C1orf167 homolog</fullName>
    </submittedName>
</protein>
<feature type="region of interest" description="Disordered" evidence="1">
    <location>
        <begin position="406"/>
        <end position="430"/>
    </location>
</feature>
<feature type="region of interest" description="Disordered" evidence="1">
    <location>
        <begin position="659"/>
        <end position="688"/>
    </location>
</feature>
<reference evidence="3" key="1">
    <citation type="submission" date="2025-08" db="UniProtKB">
        <authorList>
            <consortium name="RefSeq"/>
        </authorList>
    </citation>
    <scope>IDENTIFICATION</scope>
    <source>
        <tissue evidence="3">Liver</tissue>
    </source>
</reference>
<accession>A0A7F8R0U2</accession>
<dbReference type="PANTHER" id="PTHR38493">
    <property type="entry name" value="CHROMOSOME 1 OPEN READING FRAME 167"/>
    <property type="match status" value="1"/>
</dbReference>
<proteinExistence type="predicted"/>
<dbReference type="GeneID" id="115941643"/>
<dbReference type="OrthoDB" id="9043019at2759"/>
<evidence type="ECO:0000256" key="1">
    <source>
        <dbReference type="SAM" id="MobiDB-lite"/>
    </source>
</evidence>
<sequence length="1546" mass="170481">MELRPDANHKENVPPRPAAPLRPEQPRFLKSRDVGLGSGLGRWARSYQAQRGGPAATPSPGAELHQETCRVQTNLAGPSPGLSLVLKDTTGRMMNSSLQQQSNLERPASRPQGRARELAIQQNNLSMRGTSSAECRSHISPHLWPHTTPLSPHDPRPQGSLVCPSSRLRQSRLLATDSPGPDVQPAAGFAPFNGHTRPGSRPWCGLGSWPSRLRGEPLTLEDLTVPVQSQARGPSQTAIHQLLASVRHLEHAVARLGCQASQEPSSGQVLPAHAQPSQPVLASWDGRKKHLPGLRETANFPETQGTQAGLSDSQANRKPASLETTLGILTGDFLDPKQGVLLAKPLRQGENFSPGPTYGSGQRGGPWLPRGVGSKEARLCSPAHSRVARGVPAGQKGGQVTLLEQVSKEEERRASCPADAAPTRSTMQVEARGGRVWELGDLRRTPPRNSHGQLAATTLLDPLPPEKEALELCHVLLLSKKKARNVVSLESKTARWQWLSRCFGAWWHLVQERRTAAAAEALGHPQVLRRGLWALGRAPRLQEAQLEVAWRRHTQALLAQSFQKWRNRTLQQKQRQPHVQAGPGPPPSGAGQGQGPSGREPGVDPTRRNSPGSPREEAGAWPKPAGGDGVDQMLQVLQQLAVFLLWYHQKDWARRERGFQGEASQVTPRTQRRGRRPQARCSPAADAPRVALPDTQQRRAWLCRCFGAWQQFVQRATRSRDHLARRRAGSLKLCLQQWVRMKQLRASDGAKVIRLSLCRQKAGNVALCSSAPGAATARGLGVVAQAQGLPQEQGGGSLQEACRRLALHRALLLWRTRLSQRQRADSFLRGMRQQMIRRILKGWHLKAWGPSTPSDSARTTLAPELLSGIPGREPLLGCSPPRSSLEKASRAPALLETLRLSFLWASGQRQKARCLLLWQVQAQQFRGAAKWHQCTLQRRILLGWSHWATARGARRELAVGWAWERSCRAALGLWRRRLVQGREVEQWVRARGRTLVRRALNCWHSSWQRQQFLHAKYQRWVQVHLRGLRRSVFQNWRQAAARRRHPVDPPEQLLLHSHFQAWCGAERDTGVVPATGASQDGPRKAVGATIAVWQDARAAKAWAQEQFVARASVARWRSHVQRGWADRQLSRARARQAFVAWQAALGQRHKARRLAEGRVALCRTQRVRESRLRRVSRARAAQKLSASVLEAWAQSAARGRVQRATITQFQQAGSRRLLWTHWAQWQAALLSMWLEPQAEAQEAHAVDLRQWPRVASRGRLLALTNTPAPWKQAAKSPPSAVPSRAGGNGLDAPARPKAGPLQDQEGTAALRPEPSKAKARRLRDSWGKSSCACACACERKYLQRWHREAPIRRLRGPQRARHLAAPGQHRVDAQGAEQPARTLGTLPPRRPVTAPSSWCCRAVGGRHSRGAGGQQRPGRGLSLPTPTAEAVAPEVGLACVAAAGPAAMGGSAITAARKRPGPFPGTRLGHSMAATHTSPCWPFLPPPRFQALEKWRQHLAARGRKRGATSGLIPEPGGHQEPGSRLEAARARVWGLEAEQGTQLQL</sequence>
<feature type="compositionally biased region" description="Basic and acidic residues" evidence="1">
    <location>
        <begin position="24"/>
        <end position="33"/>
    </location>
</feature>
<feature type="region of interest" description="Disordered" evidence="1">
    <location>
        <begin position="1"/>
        <end position="35"/>
    </location>
</feature>
<name>A0A7F8R0U2_LEPWE</name>
<feature type="region of interest" description="Disordered" evidence="1">
    <location>
        <begin position="1265"/>
        <end position="1322"/>
    </location>
</feature>
<dbReference type="KEGG" id="lww:115941643"/>
<gene>
    <name evidence="3" type="primary">CUNH1orf167</name>
</gene>